<evidence type="ECO:0000256" key="4">
    <source>
        <dbReference type="ARBA" id="ARBA00022496"/>
    </source>
</evidence>
<dbReference type="OrthoDB" id="9760620at2"/>
<comment type="similarity">
    <text evidence="11 12">Belongs to the TonB-dependent receptor family.</text>
</comment>
<evidence type="ECO:0000256" key="3">
    <source>
        <dbReference type="ARBA" id="ARBA00022452"/>
    </source>
</evidence>
<dbReference type="Gene3D" id="2.40.170.20">
    <property type="entry name" value="TonB-dependent receptor, beta-barrel domain"/>
    <property type="match status" value="1"/>
</dbReference>
<keyword evidence="4" id="KW-0410">Iron transport</keyword>
<evidence type="ECO:0000256" key="7">
    <source>
        <dbReference type="ARBA" id="ARBA00023065"/>
    </source>
</evidence>
<accession>A0A1H2FE51</accession>
<gene>
    <name evidence="16" type="ORF">SAMN05216296_1521</name>
</gene>
<evidence type="ECO:0000256" key="8">
    <source>
        <dbReference type="ARBA" id="ARBA00023077"/>
    </source>
</evidence>
<keyword evidence="5 11" id="KW-0812">Transmembrane</keyword>
<dbReference type="EMBL" id="LT629785">
    <property type="protein sequence ID" value="SDU05602.1"/>
    <property type="molecule type" value="Genomic_DNA"/>
</dbReference>
<keyword evidence="3 11" id="KW-1134">Transmembrane beta strand</keyword>
<feature type="domain" description="TonB-dependent receptor plug" evidence="15">
    <location>
        <begin position="53"/>
        <end position="161"/>
    </location>
</feature>
<keyword evidence="10 11" id="KW-0998">Cell outer membrane</keyword>
<dbReference type="PROSITE" id="PS52016">
    <property type="entry name" value="TONB_DEPENDENT_REC_3"/>
    <property type="match status" value="1"/>
</dbReference>
<feature type="signal peptide" evidence="13">
    <location>
        <begin position="1"/>
        <end position="24"/>
    </location>
</feature>
<dbReference type="Pfam" id="PF07715">
    <property type="entry name" value="Plug"/>
    <property type="match status" value="1"/>
</dbReference>
<evidence type="ECO:0000259" key="15">
    <source>
        <dbReference type="Pfam" id="PF07715"/>
    </source>
</evidence>
<dbReference type="Gene3D" id="2.170.130.10">
    <property type="entry name" value="TonB-dependent receptor, plug domain"/>
    <property type="match status" value="1"/>
</dbReference>
<evidence type="ECO:0000256" key="1">
    <source>
        <dbReference type="ARBA" id="ARBA00004571"/>
    </source>
</evidence>
<evidence type="ECO:0000256" key="9">
    <source>
        <dbReference type="ARBA" id="ARBA00023136"/>
    </source>
</evidence>
<dbReference type="InterPro" id="IPR000531">
    <property type="entry name" value="Beta-barrel_TonB"/>
</dbReference>
<evidence type="ECO:0000256" key="11">
    <source>
        <dbReference type="PROSITE-ProRule" id="PRU01360"/>
    </source>
</evidence>
<evidence type="ECO:0000256" key="6">
    <source>
        <dbReference type="ARBA" id="ARBA00023004"/>
    </source>
</evidence>
<dbReference type="GO" id="GO:0006826">
    <property type="term" value="P:iron ion transport"/>
    <property type="evidence" value="ECO:0007669"/>
    <property type="project" value="UniProtKB-KW"/>
</dbReference>
<keyword evidence="8 12" id="KW-0798">TonB box</keyword>
<evidence type="ECO:0000256" key="12">
    <source>
        <dbReference type="RuleBase" id="RU003357"/>
    </source>
</evidence>
<feature type="chain" id="PRO_5009273841" evidence="13">
    <location>
        <begin position="25"/>
        <end position="705"/>
    </location>
</feature>
<dbReference type="InterPro" id="IPR039426">
    <property type="entry name" value="TonB-dep_rcpt-like"/>
</dbReference>
<dbReference type="CDD" id="cd01347">
    <property type="entry name" value="ligand_gated_channel"/>
    <property type="match status" value="1"/>
</dbReference>
<dbReference type="PANTHER" id="PTHR32552:SF81">
    <property type="entry name" value="TONB-DEPENDENT OUTER MEMBRANE RECEPTOR"/>
    <property type="match status" value="1"/>
</dbReference>
<keyword evidence="6" id="KW-0408">Iron</keyword>
<proteinExistence type="inferred from homology"/>
<evidence type="ECO:0000256" key="5">
    <source>
        <dbReference type="ARBA" id="ARBA00022692"/>
    </source>
</evidence>
<sequence length="705" mass="77763">MNKLTPPQFAAALLALLLPVTALAEDDAQQEPLVFEAPPLVITGSHYKANSFNLPFSVQRIEAEQATEAKPKVNISEALGSVPGLVVQNRNNYAQDLQISSRGFGARSAFGIRGIKLMADGIPLSNPDGQGQAATFDLDTLDHIEVLRGPFTNLYGSNSGGVIQLFSRDGAGAPSVSANTAMSAWDTQRYQAGAEGGNESGGFLLNQSQFSTDGYREHSNASIDKSFAKLTLTPDIDTRLALIYTRLNQDDTKDPQGLTWDEYEENQNAASPNAELYDTRKTVDNSSLSLNFEREFSAGTWQNTLYGGTRHVTQYLSIPKFVQSNPLSSGGVIDFDRNFQGASTRWIQPFGLFSGELTVTSGLEYDASSDDRQGYENFVGDMLGVKGALRRSEQDDVTSLSPFSQLVWEKDRLQLQGGLRYNHVEFQVDDKYITGSNGDDSGQVTYDGYTPNLGVSYLLTPQLSIYSSWSRGFETPTLNELFYSGPDGRFGFDLDAATSEQYEVGLKTRLGRNTNLQLALFQIDTQDELVVLASVGGRTSYQNATETERQGIELSLDSRLTDSLTSRFALTDMSAIYSQDFVSRGQTVKSGRHIPNIPQRSLFGELTWQPLNGFSTGLEALYRSNLYVEDSNTAKTAPSYALVNWQARAEQQVKQLTFNQVLRVDNLFDREYIGSIVVGDSNGRYYEPGPERAWYVGAGLEYRFE</sequence>
<dbReference type="PANTHER" id="PTHR32552">
    <property type="entry name" value="FERRICHROME IRON RECEPTOR-RELATED"/>
    <property type="match status" value="1"/>
</dbReference>
<protein>
    <submittedName>
        <fullName evidence="16">Iron complex outermembrane recepter protein</fullName>
    </submittedName>
</protein>
<evidence type="ECO:0000256" key="10">
    <source>
        <dbReference type="ARBA" id="ARBA00023237"/>
    </source>
</evidence>
<reference evidence="17" key="1">
    <citation type="submission" date="2016-10" db="EMBL/GenBank/DDBJ databases">
        <authorList>
            <person name="Varghese N."/>
            <person name="Submissions S."/>
        </authorList>
    </citation>
    <scope>NUCLEOTIDE SEQUENCE [LARGE SCALE GENOMIC DNA]</scope>
    <source>
        <strain evidence="17">DSM 17875</strain>
    </source>
</reference>
<evidence type="ECO:0000313" key="16">
    <source>
        <dbReference type="EMBL" id="SDU05602.1"/>
    </source>
</evidence>
<dbReference type="RefSeq" id="WP_090193886.1">
    <property type="nucleotide sequence ID" value="NZ_LT629785.1"/>
</dbReference>
<dbReference type="Pfam" id="PF00593">
    <property type="entry name" value="TonB_dep_Rec_b-barrel"/>
    <property type="match status" value="1"/>
</dbReference>
<keyword evidence="7" id="KW-0406">Ion transport</keyword>
<dbReference type="GO" id="GO:0009279">
    <property type="term" value="C:cell outer membrane"/>
    <property type="evidence" value="ECO:0007669"/>
    <property type="project" value="UniProtKB-SubCell"/>
</dbReference>
<evidence type="ECO:0000313" key="17">
    <source>
        <dbReference type="Proteomes" id="UP000243232"/>
    </source>
</evidence>
<dbReference type="SUPFAM" id="SSF56935">
    <property type="entry name" value="Porins"/>
    <property type="match status" value="1"/>
</dbReference>
<dbReference type="STRING" id="364197.SAMN05216296_1521"/>
<evidence type="ECO:0000256" key="2">
    <source>
        <dbReference type="ARBA" id="ARBA00022448"/>
    </source>
</evidence>
<dbReference type="InterPro" id="IPR037066">
    <property type="entry name" value="Plug_dom_sf"/>
</dbReference>
<feature type="domain" description="TonB-dependent receptor-like beta-barrel" evidence="14">
    <location>
        <begin position="245"/>
        <end position="667"/>
    </location>
</feature>
<dbReference type="Proteomes" id="UP000243232">
    <property type="component" value="Chromosome I"/>
</dbReference>
<dbReference type="InterPro" id="IPR012910">
    <property type="entry name" value="Plug_dom"/>
</dbReference>
<keyword evidence="13" id="KW-0732">Signal</keyword>
<evidence type="ECO:0000256" key="13">
    <source>
        <dbReference type="SAM" id="SignalP"/>
    </source>
</evidence>
<keyword evidence="9 11" id="KW-0472">Membrane</keyword>
<comment type="subcellular location">
    <subcellularLocation>
        <location evidence="1 11">Cell outer membrane</location>
        <topology evidence="1 11">Multi-pass membrane protein</topology>
    </subcellularLocation>
</comment>
<name>A0A1H2FE51_9PSED</name>
<dbReference type="AlphaFoldDB" id="A0A1H2FE51"/>
<keyword evidence="17" id="KW-1185">Reference proteome</keyword>
<evidence type="ECO:0000259" key="14">
    <source>
        <dbReference type="Pfam" id="PF00593"/>
    </source>
</evidence>
<keyword evidence="2 11" id="KW-0813">Transport</keyword>
<dbReference type="InterPro" id="IPR036942">
    <property type="entry name" value="Beta-barrel_TonB_sf"/>
</dbReference>
<organism evidence="16 17">
    <name type="scientific">Pseudomonas pohangensis</name>
    <dbReference type="NCBI Taxonomy" id="364197"/>
    <lineage>
        <taxon>Bacteria</taxon>
        <taxon>Pseudomonadati</taxon>
        <taxon>Pseudomonadota</taxon>
        <taxon>Gammaproteobacteria</taxon>
        <taxon>Pseudomonadales</taxon>
        <taxon>Pseudomonadaceae</taxon>
        <taxon>Pseudomonas</taxon>
    </lineage>
</organism>